<keyword evidence="2" id="KW-0460">Magnesium</keyword>
<gene>
    <name evidence="3" type="ORF">PMIN01_13582</name>
</gene>
<dbReference type="InterPro" id="IPR042086">
    <property type="entry name" value="MeTrfase_capping"/>
</dbReference>
<dbReference type="EMBL" id="WJXW01000020">
    <property type="protein sequence ID" value="KAF9728449.1"/>
    <property type="molecule type" value="Genomic_DNA"/>
</dbReference>
<comment type="caution">
    <text evidence="3">The sequence shown here is derived from an EMBL/GenBank/DDBJ whole genome shotgun (WGS) entry which is preliminary data.</text>
</comment>
<dbReference type="Proteomes" id="UP000756921">
    <property type="component" value="Unassembled WGS sequence"/>
</dbReference>
<keyword evidence="4" id="KW-1185">Reference proteome</keyword>
<dbReference type="OrthoDB" id="3798174at2759"/>
<dbReference type="AlphaFoldDB" id="A0A9P6G643"/>
<evidence type="ECO:0000256" key="2">
    <source>
        <dbReference type="ARBA" id="ARBA00022842"/>
    </source>
</evidence>
<dbReference type="GO" id="GO:0046872">
    <property type="term" value="F:metal ion binding"/>
    <property type="evidence" value="ECO:0007669"/>
    <property type="project" value="UniProtKB-KW"/>
</dbReference>
<evidence type="ECO:0000256" key="1">
    <source>
        <dbReference type="ARBA" id="ARBA00022723"/>
    </source>
</evidence>
<dbReference type="InterPro" id="IPR005299">
    <property type="entry name" value="MeTrfase_7"/>
</dbReference>
<evidence type="ECO:0000313" key="4">
    <source>
        <dbReference type="Proteomes" id="UP000756921"/>
    </source>
</evidence>
<protein>
    <recommendedName>
        <fullName evidence="5">S-adenosyl-L-methionine-dependent methyltransferase</fullName>
    </recommendedName>
</protein>
<dbReference type="Gene3D" id="3.40.50.150">
    <property type="entry name" value="Vaccinia Virus protein VP39"/>
    <property type="match status" value="1"/>
</dbReference>
<name>A0A9P6G643_9PLEO</name>
<dbReference type="SUPFAM" id="SSF53335">
    <property type="entry name" value="S-adenosyl-L-methionine-dependent methyltransferases"/>
    <property type="match status" value="1"/>
</dbReference>
<evidence type="ECO:0000313" key="3">
    <source>
        <dbReference type="EMBL" id="KAF9728449.1"/>
    </source>
</evidence>
<proteinExistence type="predicted"/>
<organism evidence="3 4">
    <name type="scientific">Paraphaeosphaeria minitans</name>
    <dbReference type="NCBI Taxonomy" id="565426"/>
    <lineage>
        <taxon>Eukaryota</taxon>
        <taxon>Fungi</taxon>
        <taxon>Dikarya</taxon>
        <taxon>Ascomycota</taxon>
        <taxon>Pezizomycotina</taxon>
        <taxon>Dothideomycetes</taxon>
        <taxon>Pleosporomycetidae</taxon>
        <taxon>Pleosporales</taxon>
        <taxon>Massarineae</taxon>
        <taxon>Didymosphaeriaceae</taxon>
        <taxon>Paraphaeosphaeria</taxon>
    </lineage>
</organism>
<dbReference type="Pfam" id="PF03492">
    <property type="entry name" value="Methyltransf_7"/>
    <property type="match status" value="1"/>
</dbReference>
<dbReference type="PANTHER" id="PTHR31009">
    <property type="entry name" value="S-ADENOSYL-L-METHIONINE:CARBOXYL METHYLTRANSFERASE FAMILY PROTEIN"/>
    <property type="match status" value="1"/>
</dbReference>
<sequence>MSTLSQPRPTENEIAMRGSGYYNKNSSLQHVGALSAVELFPDLSHKSRLTLVDYGCSQGANSIAPIKQLLSTLPDGSSAHIIFNDRPYNDFSALAATIKQHGRELDRNRSLMIFPSMVPISFYNPVTSPTSVDIGVSWSSFNYLEYQQPLLPASDLATLVKQRTTRNAKHAHSDLVKLLRLRAAEIKPGGCFIFALGGRVAGNQSPNAVAQAMMVAIKCMVENGTLTQEQMIALDPPMYERSMEECDEAFTKLAALWTVERKFERIVAHPAYVLLQEKKAEACGNEAEEIKASREYASIVVDWIVASFSWFFVKALRAGVDEEEQLKTWTSSEESLLEEFAKMTKEVFLTSFQDQKVEFCYLYFKLSRN</sequence>
<reference evidence="3" key="1">
    <citation type="journal article" date="2020" name="Mol. Plant Microbe Interact.">
        <title>Genome Sequence of the Biocontrol Agent Coniothyrium minitans strain Conio (IMI 134523).</title>
        <authorList>
            <person name="Patel D."/>
            <person name="Shittu T.A."/>
            <person name="Baroncelli R."/>
            <person name="Muthumeenakshi S."/>
            <person name="Osborne T.H."/>
            <person name="Janganan T.K."/>
            <person name="Sreenivasaprasad S."/>
        </authorList>
    </citation>
    <scope>NUCLEOTIDE SEQUENCE</scope>
    <source>
        <strain evidence="3">Conio</strain>
    </source>
</reference>
<accession>A0A9P6G643</accession>
<keyword evidence="1" id="KW-0479">Metal-binding</keyword>
<dbReference type="InterPro" id="IPR029063">
    <property type="entry name" value="SAM-dependent_MTases_sf"/>
</dbReference>
<dbReference type="Gene3D" id="1.10.1200.270">
    <property type="entry name" value="Methyltransferase, alpha-helical capping domain"/>
    <property type="match status" value="1"/>
</dbReference>
<evidence type="ECO:0008006" key="5">
    <source>
        <dbReference type="Google" id="ProtNLM"/>
    </source>
</evidence>
<dbReference type="GO" id="GO:0008168">
    <property type="term" value="F:methyltransferase activity"/>
    <property type="evidence" value="ECO:0007669"/>
    <property type="project" value="InterPro"/>
</dbReference>